<feature type="region of interest" description="Disordered" evidence="3">
    <location>
        <begin position="1172"/>
        <end position="1193"/>
    </location>
</feature>
<dbReference type="PROSITE" id="PS50014">
    <property type="entry name" value="BROMODOMAIN_2"/>
    <property type="match status" value="1"/>
</dbReference>
<dbReference type="Proteomes" id="UP000183365">
    <property type="component" value="Unassembled WGS sequence"/>
</dbReference>
<dbReference type="OrthoDB" id="21449at2759"/>
<dbReference type="Gene3D" id="1.10.20.10">
    <property type="entry name" value="Histone, subunit A"/>
    <property type="match status" value="1"/>
</dbReference>
<feature type="compositionally biased region" description="Basic and acidic residues" evidence="3">
    <location>
        <begin position="283"/>
        <end position="292"/>
    </location>
</feature>
<protein>
    <recommendedName>
        <fullName evidence="4">Bromo domain-containing protein</fullName>
    </recommendedName>
</protein>
<dbReference type="Gene3D" id="1.20.920.10">
    <property type="entry name" value="Bromodomain-like"/>
    <property type="match status" value="1"/>
</dbReference>
<evidence type="ECO:0000259" key="4">
    <source>
        <dbReference type="PROSITE" id="PS50014"/>
    </source>
</evidence>
<feature type="compositionally biased region" description="Acidic residues" evidence="3">
    <location>
        <begin position="198"/>
        <end position="212"/>
    </location>
</feature>
<evidence type="ECO:0000256" key="3">
    <source>
        <dbReference type="SAM" id="MobiDB-lite"/>
    </source>
</evidence>
<dbReference type="GO" id="GO:0006325">
    <property type="term" value="P:chromatin organization"/>
    <property type="evidence" value="ECO:0007669"/>
    <property type="project" value="EnsemblFungi"/>
</dbReference>
<evidence type="ECO:0000256" key="2">
    <source>
        <dbReference type="PROSITE-ProRule" id="PRU00035"/>
    </source>
</evidence>
<dbReference type="InterPro" id="IPR009072">
    <property type="entry name" value="Histone-fold"/>
</dbReference>
<dbReference type="SUPFAM" id="SSF47370">
    <property type="entry name" value="Bromodomain"/>
    <property type="match status" value="1"/>
</dbReference>
<dbReference type="InterPro" id="IPR037782">
    <property type="entry name" value="Spt7"/>
</dbReference>
<name>A0A1L0CQ19_9ASCO</name>
<evidence type="ECO:0000313" key="6">
    <source>
        <dbReference type="Proteomes" id="UP000183365"/>
    </source>
</evidence>
<reference evidence="6" key="1">
    <citation type="submission" date="2016-11" db="EMBL/GenBank/DDBJ databases">
        <authorList>
            <person name="Guldener U."/>
        </authorList>
    </citation>
    <scope>NUCLEOTIDE SEQUENCE [LARGE SCALE GENOMIC DNA]</scope>
</reference>
<keyword evidence="6" id="KW-1185">Reference proteome</keyword>
<feature type="region of interest" description="Disordered" evidence="3">
    <location>
        <begin position="283"/>
        <end position="344"/>
    </location>
</feature>
<dbReference type="Pfam" id="PF00439">
    <property type="entry name" value="Bromodomain"/>
    <property type="match status" value="1"/>
</dbReference>
<feature type="region of interest" description="Disordered" evidence="3">
    <location>
        <begin position="698"/>
        <end position="727"/>
    </location>
</feature>
<dbReference type="GO" id="GO:0046982">
    <property type="term" value="F:protein heterodimerization activity"/>
    <property type="evidence" value="ECO:0007669"/>
    <property type="project" value="InterPro"/>
</dbReference>
<feature type="region of interest" description="Disordered" evidence="3">
    <location>
        <begin position="535"/>
        <end position="581"/>
    </location>
</feature>
<keyword evidence="1 2" id="KW-0103">Bromodomain</keyword>
<dbReference type="PANTHER" id="PTHR47343:SF1">
    <property type="entry name" value="TRANSCRIPTIONAL ACTIVATOR SPT7"/>
    <property type="match status" value="1"/>
</dbReference>
<dbReference type="GO" id="GO:0000747">
    <property type="term" value="P:conjugation with cellular fusion"/>
    <property type="evidence" value="ECO:0007669"/>
    <property type="project" value="EnsemblFungi"/>
</dbReference>
<dbReference type="GO" id="GO:0046695">
    <property type="term" value="C:SLIK (SAGA-like) complex"/>
    <property type="evidence" value="ECO:0007669"/>
    <property type="project" value="EnsemblFungi"/>
</dbReference>
<feature type="region of interest" description="Disordered" evidence="3">
    <location>
        <begin position="173"/>
        <end position="225"/>
    </location>
</feature>
<dbReference type="InterPro" id="IPR001487">
    <property type="entry name" value="Bromodomain"/>
</dbReference>
<feature type="compositionally biased region" description="Polar residues" evidence="3">
    <location>
        <begin position="173"/>
        <end position="183"/>
    </location>
</feature>
<feature type="compositionally biased region" description="Basic and acidic residues" evidence="3">
    <location>
        <begin position="323"/>
        <end position="336"/>
    </location>
</feature>
<feature type="compositionally biased region" description="Polar residues" evidence="3">
    <location>
        <begin position="698"/>
        <end position="707"/>
    </location>
</feature>
<evidence type="ECO:0000313" key="5">
    <source>
        <dbReference type="EMBL" id="SGZ40561.1"/>
    </source>
</evidence>
<dbReference type="GO" id="GO:0005198">
    <property type="term" value="F:structural molecule activity"/>
    <property type="evidence" value="ECO:0007669"/>
    <property type="project" value="EnsemblFungi"/>
</dbReference>
<feature type="domain" description="Bromo" evidence="4">
    <location>
        <begin position="431"/>
        <end position="501"/>
    </location>
</feature>
<dbReference type="SMART" id="SM00297">
    <property type="entry name" value="BROMO"/>
    <property type="match status" value="1"/>
</dbReference>
<dbReference type="PANTHER" id="PTHR47343">
    <property type="entry name" value="TRANSCRIPTIONAL ACTIVATOR SPT7"/>
    <property type="match status" value="1"/>
</dbReference>
<dbReference type="GO" id="GO:0006357">
    <property type="term" value="P:regulation of transcription by RNA polymerase II"/>
    <property type="evidence" value="ECO:0007669"/>
    <property type="project" value="EnsemblFungi"/>
</dbReference>
<proteinExistence type="predicted"/>
<gene>
    <name evidence="5" type="ORF">HGUI_02761</name>
</gene>
<dbReference type="VEuPathDB" id="FungiDB:HGUI_02761"/>
<sequence>MEKSNIISNYYITDYKALLRTTEQLFKDKQIQSYLTSEQNIILYELLKIENYEVKLKHWTDLLDGKLKIQSSLIENDHSVDEENKDEVIDEFLKMDLQNLQERLSSDGFLSALSLKIRYCLWEQPLKIWLQDDLKDYKLLNIYNEYKTSTLDSNDDNDDDILDDIKYVIMDSSENQDSSTNQDTIHKDIIVNPTNNKDDEDDYDMDEEEDIQQDSPKETEENDDYLRINISPETLSLLSANDINTDRNKAAFRFNKIYHTIEDDKTTVMGKKHLEEAEKRMEIKERKRNRDDYEIESEDEDVSKNDENTDSVPATNDEQQPNDQKEPSEISNKPDGDLIGDLSIIKEVKNSTGKKKKKIKSGDKIDNAEVDITHLLVTIEENRSKLKLTDQELRKLLRDVQKTGSKWASDSKIGQEELYEALEKVLNQLRSYGSYCQPFLNKVSKREAPNYYDIVKTPMDLNTMLRKLRNFRYNSKQEFVDDLNLIWKNCLTYNTDTKLLIRRNCSMMQKKASSLIPSIPDITIRDRKDVEAELYEEDNTRNEEPPSGKTNTNGKKVGSKMNASISLNTKNEEEEKKKEPDVKLDDVKIEEGDNAKVVSDNDDMIDDEDDVQDTGYLQMLNAEQLAFIDDAELTTWKNMTSSARSELLVSRSKLFIGNKLNPNADALMRNNKKMKNESQWMDDYDNEIKVLQQKHQSNNLSGSNAFNKHNRNRNDKNLLNSDDEDEENLDDVKIGTDNLLFLSEYNISNNLPDVPTSSLDNATLDKIENFIVKQNLKSLELGNNDVVDKPLSDYTSHYNTGMSQKLNTNIKLIQEIRHICHKISLIRDLQNRQAALIAQANNPFAKNMLNVKNKVFKPSIFRKMEIDGNVDLDFMSQLPTRNSHMNEDITESFMFKITSKLCMDAGFESTERVAVSTINEIACLHMNNLIKTIKLHMETNSENKINDMNELIEVSLLQNGVDRPELLYSYYEKNYVKKQKKLKEIKFKLNNFLKMLLRPSLKDLSERNFDDESSSYLTGDFSNELTGDDFFGFKELGLDKEFNIMNKSIPLHLLAVQMSDLTASNISKSIKLEEKEMNMTYRDHYYGEIKDENNSRIVGLMRNCLSDQWAMNMKTLNIKNDAFDKLSTEEQNNYVIKADDDLPLKLKAVRLATNGRISIMKKRHINDTIFLPEEEEQPPASGNPDEIAVEEEKNKSFLILPTVSPDK</sequence>
<feature type="compositionally biased region" description="Basic and acidic residues" evidence="3">
    <location>
        <begin position="570"/>
        <end position="581"/>
    </location>
</feature>
<dbReference type="PROSITE" id="PS00633">
    <property type="entry name" value="BROMODOMAIN_1"/>
    <property type="match status" value="1"/>
</dbReference>
<organism evidence="5 6">
    <name type="scientific">Hanseniaspora guilliermondii</name>
    <dbReference type="NCBI Taxonomy" id="56406"/>
    <lineage>
        <taxon>Eukaryota</taxon>
        <taxon>Fungi</taxon>
        <taxon>Dikarya</taxon>
        <taxon>Ascomycota</taxon>
        <taxon>Saccharomycotina</taxon>
        <taxon>Saccharomycetes</taxon>
        <taxon>Saccharomycodales</taxon>
        <taxon>Saccharomycodaceae</taxon>
        <taxon>Hanseniaspora</taxon>
    </lineage>
</organism>
<dbReference type="GO" id="GO:0000124">
    <property type="term" value="C:SAGA complex"/>
    <property type="evidence" value="ECO:0007669"/>
    <property type="project" value="EnsemblFungi"/>
</dbReference>
<dbReference type="EMBL" id="FQNF01000054">
    <property type="protein sequence ID" value="SGZ40561.1"/>
    <property type="molecule type" value="Genomic_DNA"/>
</dbReference>
<dbReference type="GO" id="GO:0065003">
    <property type="term" value="P:protein-containing complex assembly"/>
    <property type="evidence" value="ECO:0007669"/>
    <property type="project" value="EnsemblFungi"/>
</dbReference>
<accession>A0A1L0CQ19</accession>
<dbReference type="InterPro" id="IPR018359">
    <property type="entry name" value="Bromodomain_CS"/>
</dbReference>
<evidence type="ECO:0000256" key="1">
    <source>
        <dbReference type="ARBA" id="ARBA00023117"/>
    </source>
</evidence>
<dbReference type="InterPro" id="IPR036427">
    <property type="entry name" value="Bromodomain-like_sf"/>
</dbReference>
<feature type="compositionally biased region" description="Polar residues" evidence="3">
    <location>
        <begin position="310"/>
        <end position="322"/>
    </location>
</feature>
<dbReference type="PRINTS" id="PR00503">
    <property type="entry name" value="BROMODOMAIN"/>
</dbReference>
<dbReference type="AlphaFoldDB" id="A0A1L0CQ19"/>